<name>A0A368W7K4_9BACL</name>
<gene>
    <name evidence="2" type="ORF">DFP97_105337</name>
</gene>
<dbReference type="InterPro" id="IPR023210">
    <property type="entry name" value="NADP_OxRdtase_dom"/>
</dbReference>
<dbReference type="Gene3D" id="3.20.20.100">
    <property type="entry name" value="NADP-dependent oxidoreductase domain"/>
    <property type="match status" value="1"/>
</dbReference>
<keyword evidence="3" id="KW-1185">Reference proteome</keyword>
<accession>A0A368W7K4</accession>
<proteinExistence type="predicted"/>
<feature type="domain" description="NADP-dependent oxidoreductase" evidence="1">
    <location>
        <begin position="15"/>
        <end position="292"/>
    </location>
</feature>
<dbReference type="Proteomes" id="UP000252415">
    <property type="component" value="Unassembled WGS sequence"/>
</dbReference>
<dbReference type="OrthoDB" id="9773828at2"/>
<dbReference type="PANTHER" id="PTHR43312">
    <property type="entry name" value="D-THREO-ALDOSE 1-DEHYDROGENASE"/>
    <property type="match status" value="1"/>
</dbReference>
<organism evidence="2 3">
    <name type="scientific">Paenibacillus prosopidis</name>
    <dbReference type="NCBI Taxonomy" id="630520"/>
    <lineage>
        <taxon>Bacteria</taxon>
        <taxon>Bacillati</taxon>
        <taxon>Bacillota</taxon>
        <taxon>Bacilli</taxon>
        <taxon>Bacillales</taxon>
        <taxon>Paenibacillaceae</taxon>
        <taxon>Paenibacillus</taxon>
    </lineage>
</organism>
<dbReference type="InterPro" id="IPR053135">
    <property type="entry name" value="AKR2_Oxidoreductase"/>
</dbReference>
<sequence length="302" mass="33745">MKRNRLGQSELYVNEIGLGCMSLGTDKRRAINLIHEALNRGINFLDTADLYDEGLNEEIVGEALRSRRSDAIIATKVGNRWEAGKDGWSWDPSKAYIKAAVKESLRRLQTDYIDLYQLHGGKLDDPIDETIEAFEELKQEGLIRYYGISSIRPNVIREYVKRSNMVSVMTQYSILDRRPEEAVLPLLAESGISVIARGPVAKGILTGNGQSKADKGYLDYSKEELIALRESLFNLSAASRDMSHTAIRYALSHPAVAAVIPGASSLEQLLQNIEAGNIQALSPIELEAIRRISRSNQYDQHR</sequence>
<dbReference type="PANTHER" id="PTHR43312:SF1">
    <property type="entry name" value="NADP-DEPENDENT OXIDOREDUCTASE DOMAIN-CONTAINING PROTEIN"/>
    <property type="match status" value="1"/>
</dbReference>
<reference evidence="2 3" key="1">
    <citation type="submission" date="2018-07" db="EMBL/GenBank/DDBJ databases">
        <title>Genomic Encyclopedia of Type Strains, Phase III (KMG-III): the genomes of soil and plant-associated and newly described type strains.</title>
        <authorList>
            <person name="Whitman W."/>
        </authorList>
    </citation>
    <scope>NUCLEOTIDE SEQUENCE [LARGE SCALE GENOMIC DNA]</scope>
    <source>
        <strain evidence="2 3">CECT 7506</strain>
    </source>
</reference>
<dbReference type="InterPro" id="IPR036812">
    <property type="entry name" value="NAD(P)_OxRdtase_dom_sf"/>
</dbReference>
<dbReference type="SUPFAM" id="SSF51430">
    <property type="entry name" value="NAD(P)-linked oxidoreductase"/>
    <property type="match status" value="1"/>
</dbReference>
<dbReference type="Pfam" id="PF00248">
    <property type="entry name" value="Aldo_ket_red"/>
    <property type="match status" value="1"/>
</dbReference>
<evidence type="ECO:0000313" key="2">
    <source>
        <dbReference type="EMBL" id="RCW49152.1"/>
    </source>
</evidence>
<dbReference type="RefSeq" id="WP_114379879.1">
    <property type="nucleotide sequence ID" value="NZ_QPJD01000005.1"/>
</dbReference>
<evidence type="ECO:0000259" key="1">
    <source>
        <dbReference type="Pfam" id="PF00248"/>
    </source>
</evidence>
<dbReference type="GO" id="GO:0016491">
    <property type="term" value="F:oxidoreductase activity"/>
    <property type="evidence" value="ECO:0007669"/>
    <property type="project" value="InterPro"/>
</dbReference>
<dbReference type="AlphaFoldDB" id="A0A368W7K4"/>
<dbReference type="InterPro" id="IPR020471">
    <property type="entry name" value="AKR"/>
</dbReference>
<comment type="caution">
    <text evidence="2">The sequence shown here is derived from an EMBL/GenBank/DDBJ whole genome shotgun (WGS) entry which is preliminary data.</text>
</comment>
<evidence type="ECO:0000313" key="3">
    <source>
        <dbReference type="Proteomes" id="UP000252415"/>
    </source>
</evidence>
<dbReference type="PRINTS" id="PR00069">
    <property type="entry name" value="ALDKETRDTASE"/>
</dbReference>
<protein>
    <submittedName>
        <fullName evidence="2">Aryl-alcohol dehydrogenase-like predicted oxidoreductase</fullName>
    </submittedName>
</protein>
<dbReference type="CDD" id="cd19086">
    <property type="entry name" value="AKR_AKR11C1"/>
    <property type="match status" value="1"/>
</dbReference>
<dbReference type="EMBL" id="QPJD01000005">
    <property type="protein sequence ID" value="RCW49152.1"/>
    <property type="molecule type" value="Genomic_DNA"/>
</dbReference>